<dbReference type="Pfam" id="PF08245">
    <property type="entry name" value="Mur_ligase_M"/>
    <property type="match status" value="1"/>
</dbReference>
<dbReference type="Gene3D" id="3.40.1390.10">
    <property type="entry name" value="MurE/MurF, N-terminal domain"/>
    <property type="match status" value="1"/>
</dbReference>
<dbReference type="RefSeq" id="WP_205186516.1">
    <property type="nucleotide sequence ID" value="NZ_JAFBFC010000003.1"/>
</dbReference>
<proteinExistence type="inferred from homology"/>
<evidence type="ECO:0000256" key="9">
    <source>
        <dbReference type="ARBA" id="ARBA00022984"/>
    </source>
</evidence>
<dbReference type="InterPro" id="IPR036615">
    <property type="entry name" value="Mur_ligase_C_dom_sf"/>
</dbReference>
<feature type="domain" description="Mur ligase N-terminal catalytic" evidence="13">
    <location>
        <begin position="44"/>
        <end position="117"/>
    </location>
</feature>
<feature type="domain" description="Mur ligase central" evidence="15">
    <location>
        <begin position="129"/>
        <end position="327"/>
    </location>
</feature>
<accession>A0ABS2QU82</accession>
<evidence type="ECO:0000259" key="13">
    <source>
        <dbReference type="Pfam" id="PF01225"/>
    </source>
</evidence>
<dbReference type="InterPro" id="IPR000713">
    <property type="entry name" value="Mur_ligase_N"/>
</dbReference>
<dbReference type="Gene3D" id="3.40.1190.10">
    <property type="entry name" value="Mur-like, catalytic domain"/>
    <property type="match status" value="1"/>
</dbReference>
<protein>
    <submittedName>
        <fullName evidence="16">UDP-N-acetylmuramoyl-L-alanyl-D-glutamate--2, 6-diaminopimelate ligase</fullName>
        <ecNumber evidence="16">6.3.2.13</ecNumber>
    </submittedName>
</protein>
<keyword evidence="3" id="KW-0963">Cytoplasm</keyword>
<comment type="pathway">
    <text evidence="1 12">Cell wall biogenesis; peptidoglycan biosynthesis.</text>
</comment>
<gene>
    <name evidence="16" type="ORF">JOC83_001891</name>
</gene>
<name>A0ABS2QU82_9BACI</name>
<dbReference type="InterPro" id="IPR013221">
    <property type="entry name" value="Mur_ligase_cen"/>
</dbReference>
<dbReference type="PANTHER" id="PTHR23135:SF4">
    <property type="entry name" value="UDP-N-ACETYLMURAMOYL-L-ALANYL-D-GLUTAMATE--2,6-DIAMINOPIMELATE LIGASE MURE HOMOLOG, CHLOROPLASTIC"/>
    <property type="match status" value="1"/>
</dbReference>
<evidence type="ECO:0000256" key="2">
    <source>
        <dbReference type="ARBA" id="ARBA00005898"/>
    </source>
</evidence>
<dbReference type="Pfam" id="PF02875">
    <property type="entry name" value="Mur_ligase_C"/>
    <property type="match status" value="1"/>
</dbReference>
<evidence type="ECO:0000256" key="5">
    <source>
        <dbReference type="ARBA" id="ARBA00022618"/>
    </source>
</evidence>
<dbReference type="NCBIfam" id="NF001126">
    <property type="entry name" value="PRK00139.1-4"/>
    <property type="match status" value="1"/>
</dbReference>
<evidence type="ECO:0000256" key="8">
    <source>
        <dbReference type="ARBA" id="ARBA00022960"/>
    </source>
</evidence>
<dbReference type="Proteomes" id="UP000809829">
    <property type="component" value="Unassembled WGS sequence"/>
</dbReference>
<dbReference type="Pfam" id="PF01225">
    <property type="entry name" value="Mur_ligase"/>
    <property type="match status" value="1"/>
</dbReference>
<keyword evidence="9 12" id="KW-0573">Peptidoglycan synthesis</keyword>
<dbReference type="PROSITE" id="PS01011">
    <property type="entry name" value="FOLYLPOLYGLU_SYNT_1"/>
    <property type="match status" value="1"/>
</dbReference>
<feature type="domain" description="Mur ligase C-terminal" evidence="14">
    <location>
        <begin position="351"/>
        <end position="478"/>
    </location>
</feature>
<dbReference type="EMBL" id="JAFBFC010000003">
    <property type="protein sequence ID" value="MBM7703044.1"/>
    <property type="molecule type" value="Genomic_DNA"/>
</dbReference>
<keyword evidence="4 16" id="KW-0436">Ligase</keyword>
<dbReference type="InterPro" id="IPR004101">
    <property type="entry name" value="Mur_ligase_C"/>
</dbReference>
<dbReference type="SUPFAM" id="SSF53244">
    <property type="entry name" value="MurD-like peptide ligases, peptide-binding domain"/>
    <property type="match status" value="1"/>
</dbReference>
<dbReference type="Gene3D" id="3.90.190.20">
    <property type="entry name" value="Mur ligase, C-terminal domain"/>
    <property type="match status" value="1"/>
</dbReference>
<dbReference type="PANTHER" id="PTHR23135">
    <property type="entry name" value="MUR LIGASE FAMILY MEMBER"/>
    <property type="match status" value="1"/>
</dbReference>
<sequence length="511" mass="57401">MFTKYTYETIPTNKEMDEYNMKLHHILQGINSEQPLSMINNIDIHNISFNSKQITTGDLFVAISGGTHDGHAYIEQAIDAGAAAIVGEKLLEFPLSVPYIQVQNSRQALAKLAVNYYHHPAKKHVMIGITGTNGKTTTAFMLKHLLEQEGYTCSILGSVMNMINGEEIPATATTPDSLELNRLLNLSNDQVVIMEVSSHALTQARVAEIEFDYCLFTNLGHDHLDYHQTFDDYFAAKASLFHQLSPNGYAIVNIDNEWGEKLHNLLLQKQQRVWSLSTDKEANWKMNVVEVNRHSSGTLVNDEKGALHFELCFPGEHNVYNCAMALMTGNAFGIEHQRLTSSMAHFKGVPGRFEMIEHNGKTIVVDYAHTADAFEHCLNTAKQCDAQQIFHVFGFRHGRDHSKRATMLQTSASLVTKYVLTLDDVYQSAQEDMILNLMTLHYEHGNDKGEVIPDRTTAIQQAITEASEGDWIFITGKGHEQYKQAFELGTCSDMETVLAVIEDEKDEDIVI</sequence>
<evidence type="ECO:0000256" key="11">
    <source>
        <dbReference type="ARBA" id="ARBA00023316"/>
    </source>
</evidence>
<keyword evidence="6" id="KW-0547">Nucleotide-binding</keyword>
<evidence type="ECO:0000256" key="7">
    <source>
        <dbReference type="ARBA" id="ARBA00022840"/>
    </source>
</evidence>
<keyword evidence="5 12" id="KW-0132">Cell division</keyword>
<dbReference type="InterPro" id="IPR018109">
    <property type="entry name" value="Folylpolyglutamate_synth_CS"/>
</dbReference>
<evidence type="ECO:0000256" key="10">
    <source>
        <dbReference type="ARBA" id="ARBA00023306"/>
    </source>
</evidence>
<dbReference type="SUPFAM" id="SSF63418">
    <property type="entry name" value="MurE/MurF N-terminal domain"/>
    <property type="match status" value="1"/>
</dbReference>
<evidence type="ECO:0000256" key="1">
    <source>
        <dbReference type="ARBA" id="ARBA00004752"/>
    </source>
</evidence>
<comment type="caution">
    <text evidence="16">The sequence shown here is derived from an EMBL/GenBank/DDBJ whole genome shotgun (WGS) entry which is preliminary data.</text>
</comment>
<comment type="similarity">
    <text evidence="2">Belongs to the MurCDEF family. MurE subfamily.</text>
</comment>
<dbReference type="GO" id="GO:0008765">
    <property type="term" value="F:UDP-N-acetylmuramoylalanyl-D-glutamate-2,6-diaminopimelate ligase activity"/>
    <property type="evidence" value="ECO:0007669"/>
    <property type="project" value="UniProtKB-EC"/>
</dbReference>
<dbReference type="InterPro" id="IPR035911">
    <property type="entry name" value="MurE/MurF_N"/>
</dbReference>
<keyword evidence="7" id="KW-0067">ATP-binding</keyword>
<evidence type="ECO:0000256" key="4">
    <source>
        <dbReference type="ARBA" id="ARBA00022598"/>
    </source>
</evidence>
<evidence type="ECO:0000313" key="17">
    <source>
        <dbReference type="Proteomes" id="UP000809829"/>
    </source>
</evidence>
<keyword evidence="11 12" id="KW-0961">Cell wall biogenesis/degradation</keyword>
<evidence type="ECO:0000313" key="16">
    <source>
        <dbReference type="EMBL" id="MBM7703044.1"/>
    </source>
</evidence>
<dbReference type="NCBIfam" id="TIGR01085">
    <property type="entry name" value="murE"/>
    <property type="match status" value="1"/>
</dbReference>
<keyword evidence="10 12" id="KW-0131">Cell cycle</keyword>
<evidence type="ECO:0000256" key="12">
    <source>
        <dbReference type="RuleBase" id="RU004135"/>
    </source>
</evidence>
<keyword evidence="8 12" id="KW-0133">Cell shape</keyword>
<evidence type="ECO:0000256" key="6">
    <source>
        <dbReference type="ARBA" id="ARBA00022741"/>
    </source>
</evidence>
<dbReference type="SUPFAM" id="SSF53623">
    <property type="entry name" value="MurD-like peptide ligases, catalytic domain"/>
    <property type="match status" value="1"/>
</dbReference>
<evidence type="ECO:0000259" key="14">
    <source>
        <dbReference type="Pfam" id="PF02875"/>
    </source>
</evidence>
<dbReference type="InterPro" id="IPR005761">
    <property type="entry name" value="UDP-N-AcMur-Glu-dNH2Pim_ligase"/>
</dbReference>
<evidence type="ECO:0000259" key="15">
    <source>
        <dbReference type="Pfam" id="PF08245"/>
    </source>
</evidence>
<dbReference type="InterPro" id="IPR036565">
    <property type="entry name" value="Mur-like_cat_sf"/>
</dbReference>
<dbReference type="EC" id="6.3.2.13" evidence="16"/>
<organism evidence="16 17">
    <name type="scientific">Priestia iocasae</name>
    <dbReference type="NCBI Taxonomy" id="2291674"/>
    <lineage>
        <taxon>Bacteria</taxon>
        <taxon>Bacillati</taxon>
        <taxon>Bacillota</taxon>
        <taxon>Bacilli</taxon>
        <taxon>Bacillales</taxon>
        <taxon>Bacillaceae</taxon>
        <taxon>Priestia</taxon>
    </lineage>
</organism>
<keyword evidence="17" id="KW-1185">Reference proteome</keyword>
<comment type="subcellular location">
    <subcellularLocation>
        <location evidence="12">Cytoplasm</location>
    </subcellularLocation>
</comment>
<evidence type="ECO:0000256" key="3">
    <source>
        <dbReference type="ARBA" id="ARBA00022490"/>
    </source>
</evidence>
<reference evidence="16 17" key="1">
    <citation type="submission" date="2021-01" db="EMBL/GenBank/DDBJ databases">
        <title>Genomic Encyclopedia of Type Strains, Phase IV (KMG-IV): sequencing the most valuable type-strain genomes for metagenomic binning, comparative biology and taxonomic classification.</title>
        <authorList>
            <person name="Goeker M."/>
        </authorList>
    </citation>
    <scope>NUCLEOTIDE SEQUENCE [LARGE SCALE GENOMIC DNA]</scope>
    <source>
        <strain evidence="16 17">DSM 104297</strain>
    </source>
</reference>